<reference evidence="2" key="2">
    <citation type="submission" date="2011-04" db="EMBL/GenBank/DDBJ databases">
        <authorList>
            <person name="Xiao J.-H."/>
            <person name="Jia J.-G."/>
            <person name="Huang D.-W."/>
        </authorList>
    </citation>
    <scope>NUCLEOTIDE SEQUENCE</scope>
    <source>
        <strain evidence="2">PphisI1_hn</strain>
    </source>
</reference>
<protein>
    <submittedName>
        <fullName evidence="2">NADH dehydrogenase subunit 6</fullName>
    </submittedName>
</protein>
<accession>G8EEJ2</accession>
<reference evidence="2" key="1">
    <citation type="journal article" date="2011" name="PLoS ONE">
        <title>Rapid evolution of the mitochondrial genome in chalcidoid wasps (hymenoptera: chalcidoidea) driven by parasitic lifestyles.</title>
        <authorList>
            <person name="Xiao J.H."/>
            <person name="Jia J.G."/>
            <person name="Murphy R.W."/>
            <person name="Huang D.W."/>
        </authorList>
    </citation>
    <scope>NUCLEOTIDE SEQUENCE</scope>
    <source>
        <strain evidence="2">PphisI1_hn</strain>
    </source>
</reference>
<organism evidence="2">
    <name type="scientific">Philotrypesis sp. JHX-2011</name>
    <dbReference type="NCBI Taxonomy" id="1035792"/>
    <lineage>
        <taxon>Eukaryota</taxon>
        <taxon>Metazoa</taxon>
        <taxon>Ecdysozoa</taxon>
        <taxon>Arthropoda</taxon>
        <taxon>Hexapoda</taxon>
        <taxon>Insecta</taxon>
        <taxon>Pterygota</taxon>
        <taxon>Neoptera</taxon>
        <taxon>Endopterygota</taxon>
        <taxon>Hymenoptera</taxon>
        <taxon>Apocrita</taxon>
        <taxon>Proctotrupomorpha</taxon>
        <taxon>Chalcidoidea</taxon>
        <taxon>Pteromalidae</taxon>
        <taxon>Sycoryctinae</taxon>
        <taxon>Philotrypesini</taxon>
        <taxon>Philotrypesis</taxon>
    </lineage>
</organism>
<feature type="transmembrane region" description="Helical" evidence="1">
    <location>
        <begin position="94"/>
        <end position="115"/>
    </location>
</feature>
<evidence type="ECO:0000313" key="2">
    <source>
        <dbReference type="EMBL" id="AEG25304.1"/>
    </source>
</evidence>
<gene>
    <name evidence="2" type="primary">ND6</name>
</gene>
<keyword evidence="1" id="KW-1133">Transmembrane helix</keyword>
<keyword evidence="1" id="KW-0472">Membrane</keyword>
<keyword evidence="2" id="KW-0496">Mitochondrion</keyword>
<name>G8EEJ2_9HYME</name>
<dbReference type="AlphaFoldDB" id="G8EEJ2"/>
<dbReference type="EMBL" id="JF808722">
    <property type="protein sequence ID" value="AEG25304.1"/>
    <property type="molecule type" value="Genomic_DNA"/>
</dbReference>
<sequence>MMKSWMFIYIYLMSTMMMMNLLINSIPYQFNKIHPLIMMMLLFLLLLLSSISLSIYFDNNWFSYIMFLMMIGGMMIIFMYFTSFISNMKTSINWLYLIKMPIKLIMMTMFFILLMKMNLNNFNWNNNYNEINPFILIQYNKINKIMYMYMYNKNLSTLISIIYLLICLTMVVKIMLSKTFTLRKIN</sequence>
<keyword evidence="1" id="KW-0812">Transmembrane</keyword>
<evidence type="ECO:0000256" key="1">
    <source>
        <dbReference type="SAM" id="Phobius"/>
    </source>
</evidence>
<proteinExistence type="predicted"/>
<geneLocation type="mitochondrion" evidence="2"/>
<feature type="transmembrane region" description="Helical" evidence="1">
    <location>
        <begin position="64"/>
        <end position="82"/>
    </location>
</feature>
<feature type="transmembrane region" description="Helical" evidence="1">
    <location>
        <begin position="155"/>
        <end position="176"/>
    </location>
</feature>